<keyword evidence="2" id="KW-1185">Reference proteome</keyword>
<accession>A0ACC1M0Z8</accession>
<gene>
    <name evidence="1" type="primary">CCS1</name>
    <name evidence="1" type="ORF">IWW38_003611</name>
</gene>
<evidence type="ECO:0000313" key="2">
    <source>
        <dbReference type="Proteomes" id="UP001139981"/>
    </source>
</evidence>
<sequence>MPIKVQLAVDMTCQSCVDDINRVLGAVPGVDKIDISLDDKRVIVEGTAGPSAVLKAIKDTGRAAVVRGTGSSSGGNIGAAVCIFEEGRALAHSATRGLARFVQVSETTCFVDISVSGIANGSHGIAIHECGDLSQVPESCGAHWNPDGVKHGDLATGHRGDLGNLVVKDGWGDLAFETDRFKVWEIIGRSMVIGAGPDDLGKGDSAASKVDGGSGPGILAGVVARSAGLFENDKQVCACSGNTLWTEQRLVDQGHRL</sequence>
<proteinExistence type="predicted"/>
<name>A0ACC1M0Z8_9FUNG</name>
<evidence type="ECO:0000313" key="1">
    <source>
        <dbReference type="EMBL" id="KAJ2891459.1"/>
    </source>
</evidence>
<comment type="caution">
    <text evidence="1">The sequence shown here is derived from an EMBL/GenBank/DDBJ whole genome shotgun (WGS) entry which is preliminary data.</text>
</comment>
<protein>
    <submittedName>
        <fullName evidence="1">Copper chaperone</fullName>
    </submittedName>
</protein>
<organism evidence="1 2">
    <name type="scientific">Coemansia aciculifera</name>
    <dbReference type="NCBI Taxonomy" id="417176"/>
    <lineage>
        <taxon>Eukaryota</taxon>
        <taxon>Fungi</taxon>
        <taxon>Fungi incertae sedis</taxon>
        <taxon>Zoopagomycota</taxon>
        <taxon>Kickxellomycotina</taxon>
        <taxon>Kickxellomycetes</taxon>
        <taxon>Kickxellales</taxon>
        <taxon>Kickxellaceae</taxon>
        <taxon>Coemansia</taxon>
    </lineage>
</organism>
<dbReference type="EMBL" id="JANBVB010000983">
    <property type="protein sequence ID" value="KAJ2891459.1"/>
    <property type="molecule type" value="Genomic_DNA"/>
</dbReference>
<dbReference type="Proteomes" id="UP001139981">
    <property type="component" value="Unassembled WGS sequence"/>
</dbReference>
<reference evidence="1" key="1">
    <citation type="submission" date="2022-07" db="EMBL/GenBank/DDBJ databases">
        <title>Phylogenomic reconstructions and comparative analyses of Kickxellomycotina fungi.</title>
        <authorList>
            <person name="Reynolds N.K."/>
            <person name="Stajich J.E."/>
            <person name="Barry K."/>
            <person name="Grigoriev I.V."/>
            <person name="Crous P."/>
            <person name="Smith M.E."/>
        </authorList>
    </citation>
    <scope>NUCLEOTIDE SEQUENCE</scope>
    <source>
        <strain evidence="1">CBS 190363</strain>
    </source>
</reference>